<sequence length="33" mass="3996">MLQPIKFLLFRLKRRNRIIQIFHSGTKITSILL</sequence>
<dbReference type="AlphaFoldDB" id="A0A504YGW8"/>
<comment type="caution">
    <text evidence="1">The sequence shown here is derived from an EMBL/GenBank/DDBJ whole genome shotgun (WGS) entry which is preliminary data.</text>
</comment>
<protein>
    <submittedName>
        <fullName evidence="1">Uncharacterized protein</fullName>
    </submittedName>
</protein>
<reference evidence="1 2" key="1">
    <citation type="submission" date="2019-04" db="EMBL/GenBank/DDBJ databases">
        <title>Annotation for the trematode Fasciola gigantica.</title>
        <authorList>
            <person name="Choi Y.-J."/>
        </authorList>
    </citation>
    <scope>NUCLEOTIDE SEQUENCE [LARGE SCALE GENOMIC DNA]</scope>
    <source>
        <strain evidence="1">Uganda_cow_1</strain>
    </source>
</reference>
<keyword evidence="2" id="KW-1185">Reference proteome</keyword>
<accession>A0A504YGW8</accession>
<proteinExistence type="predicted"/>
<dbReference type="Proteomes" id="UP000316759">
    <property type="component" value="Unassembled WGS sequence"/>
</dbReference>
<name>A0A504YGW8_FASGI</name>
<gene>
    <name evidence="1" type="ORF">FGIG_09361</name>
</gene>
<evidence type="ECO:0000313" key="2">
    <source>
        <dbReference type="Proteomes" id="UP000316759"/>
    </source>
</evidence>
<evidence type="ECO:0000313" key="1">
    <source>
        <dbReference type="EMBL" id="TPP59665.1"/>
    </source>
</evidence>
<dbReference type="EMBL" id="SUNJ01010426">
    <property type="protein sequence ID" value="TPP59665.1"/>
    <property type="molecule type" value="Genomic_DNA"/>
</dbReference>
<organism evidence="1 2">
    <name type="scientific">Fasciola gigantica</name>
    <name type="common">Giant liver fluke</name>
    <dbReference type="NCBI Taxonomy" id="46835"/>
    <lineage>
        <taxon>Eukaryota</taxon>
        <taxon>Metazoa</taxon>
        <taxon>Spiralia</taxon>
        <taxon>Lophotrochozoa</taxon>
        <taxon>Platyhelminthes</taxon>
        <taxon>Trematoda</taxon>
        <taxon>Digenea</taxon>
        <taxon>Plagiorchiida</taxon>
        <taxon>Echinostomata</taxon>
        <taxon>Echinostomatoidea</taxon>
        <taxon>Fasciolidae</taxon>
        <taxon>Fasciola</taxon>
    </lineage>
</organism>